<reference evidence="1 2" key="1">
    <citation type="submission" date="2006-07" db="EMBL/GenBank/DDBJ databases">
        <title>Annotation of the draft genome assembly of Chlorobium ferroxidans DSM 13031.</title>
        <authorList>
            <consortium name="US DOE Joint Genome Institute (JGI-ORNL)"/>
            <person name="Larimer F."/>
            <person name="Land M."/>
            <person name="Hauser L."/>
        </authorList>
    </citation>
    <scope>NUCLEOTIDE SEQUENCE [LARGE SCALE GENOMIC DNA]</scope>
    <source>
        <strain evidence="1 2">DSM 13031</strain>
    </source>
</reference>
<reference evidence="1 2" key="2">
    <citation type="submission" date="2006-07" db="EMBL/GenBank/DDBJ databases">
        <title>Sequencing of the draft genome and assembly of Chlorobium ferroxidans DSM 13031.</title>
        <authorList>
            <consortium name="US DOE Joint Genome Institute (JGI-PGF)"/>
            <person name="Copeland A."/>
            <person name="Lucas S."/>
            <person name="Lapidus A."/>
            <person name="Barry K."/>
            <person name="Glavina del Rio T."/>
            <person name="Dalin E."/>
            <person name="Tice H."/>
            <person name="Bruce D."/>
            <person name="Pitluck S."/>
            <person name="Richardson P."/>
        </authorList>
    </citation>
    <scope>NUCLEOTIDE SEQUENCE [LARGE SCALE GENOMIC DNA]</scope>
    <source>
        <strain evidence="1 2">DSM 13031</strain>
    </source>
</reference>
<dbReference type="EMBL" id="AASE01000003">
    <property type="protein sequence ID" value="EAT59651.1"/>
    <property type="molecule type" value="Genomic_DNA"/>
</dbReference>
<gene>
    <name evidence="1" type="ORF">CferDRAFT_1658</name>
</gene>
<dbReference type="AlphaFoldDB" id="Q0YTI8"/>
<accession>Q0YTI8</accession>
<name>Q0YTI8_9CHLB</name>
<organism evidence="1 2">
    <name type="scientific">Chlorobium ferrooxidans DSM 13031</name>
    <dbReference type="NCBI Taxonomy" id="377431"/>
    <lineage>
        <taxon>Bacteria</taxon>
        <taxon>Pseudomonadati</taxon>
        <taxon>Chlorobiota</taxon>
        <taxon>Chlorobiia</taxon>
        <taxon>Chlorobiales</taxon>
        <taxon>Chlorobiaceae</taxon>
        <taxon>Chlorobium/Pelodictyon group</taxon>
        <taxon>Chlorobium</taxon>
    </lineage>
</organism>
<protein>
    <submittedName>
        <fullName evidence="1">Uncharacterized protein</fullName>
    </submittedName>
</protein>
<evidence type="ECO:0000313" key="2">
    <source>
        <dbReference type="Proteomes" id="UP000004162"/>
    </source>
</evidence>
<dbReference type="Proteomes" id="UP000004162">
    <property type="component" value="Unassembled WGS sequence"/>
</dbReference>
<sequence length="107" mass="12780">MFIQGFALLLIIINYRAKEIRITVFSTLFSKNNRIKAYNKRVYVHITNPEYFLAVETTTERMRQFSGDNPSHFHEIVSFYKTYTEYRYIKFSGFMATFSPKIVIIIE</sequence>
<keyword evidence="2" id="KW-1185">Reference proteome</keyword>
<evidence type="ECO:0000313" key="1">
    <source>
        <dbReference type="EMBL" id="EAT59651.1"/>
    </source>
</evidence>
<comment type="caution">
    <text evidence="1">The sequence shown here is derived from an EMBL/GenBank/DDBJ whole genome shotgun (WGS) entry which is preliminary data.</text>
</comment>
<proteinExistence type="predicted"/>